<dbReference type="Gene3D" id="3.30.460.10">
    <property type="entry name" value="Beta Polymerase, domain 2"/>
    <property type="match status" value="1"/>
</dbReference>
<keyword evidence="5" id="KW-1185">Reference proteome</keyword>
<dbReference type="Pfam" id="PF19296">
    <property type="entry name" value="RelA_AH_RIS"/>
    <property type="match status" value="1"/>
</dbReference>
<dbReference type="SUPFAM" id="SSF109604">
    <property type="entry name" value="HD-domain/PDEase-like"/>
    <property type="match status" value="1"/>
</dbReference>
<dbReference type="AlphaFoldDB" id="A0A327WT00"/>
<dbReference type="EMBL" id="QLMC01000004">
    <property type="protein sequence ID" value="RAJ95613.1"/>
    <property type="molecule type" value="Genomic_DNA"/>
</dbReference>
<reference evidence="4 5" key="1">
    <citation type="submission" date="2018-06" db="EMBL/GenBank/DDBJ databases">
        <title>Genomic Encyclopedia of Archaeal and Bacterial Type Strains, Phase II (KMG-II): from individual species to whole genera.</title>
        <authorList>
            <person name="Goeker M."/>
        </authorList>
    </citation>
    <scope>NUCLEOTIDE SEQUENCE [LARGE SCALE GENOMIC DNA]</scope>
    <source>
        <strain evidence="4 5">DSM 21851</strain>
    </source>
</reference>
<dbReference type="InterPro" id="IPR002912">
    <property type="entry name" value="ACT_dom"/>
</dbReference>
<dbReference type="CDD" id="cd04876">
    <property type="entry name" value="ACT_RelA-SpoT"/>
    <property type="match status" value="1"/>
</dbReference>
<dbReference type="CDD" id="cd05399">
    <property type="entry name" value="NT_Rel-Spo_like"/>
    <property type="match status" value="1"/>
</dbReference>
<dbReference type="FunFam" id="3.10.20.30:FF:000002">
    <property type="entry name" value="GTP pyrophosphokinase (RelA/SpoT)"/>
    <property type="match status" value="1"/>
</dbReference>
<name>A0A327WT00_LARAB</name>
<organism evidence="4 5">
    <name type="scientific">Larkinella arboricola</name>
    <dbReference type="NCBI Taxonomy" id="643671"/>
    <lineage>
        <taxon>Bacteria</taxon>
        <taxon>Pseudomonadati</taxon>
        <taxon>Bacteroidota</taxon>
        <taxon>Cytophagia</taxon>
        <taxon>Cytophagales</taxon>
        <taxon>Spirosomataceae</taxon>
        <taxon>Larkinella</taxon>
    </lineage>
</organism>
<dbReference type="CDD" id="cd00077">
    <property type="entry name" value="HDc"/>
    <property type="match status" value="1"/>
</dbReference>
<dbReference type="GO" id="GO:0016301">
    <property type="term" value="F:kinase activity"/>
    <property type="evidence" value="ECO:0007669"/>
    <property type="project" value="UniProtKB-KW"/>
</dbReference>
<gene>
    <name evidence="4" type="ORF">LX87_03360</name>
</gene>
<evidence type="ECO:0000313" key="5">
    <source>
        <dbReference type="Proteomes" id="UP000248790"/>
    </source>
</evidence>
<comment type="similarity">
    <text evidence="1">Belongs to the relA/spoT family.</text>
</comment>
<comment type="function">
    <text evidence="1">In eubacteria ppGpp (guanosine 3'-diphosphate 5'-diphosphate) is a mediator of the stringent response that coordinates a variety of cellular activities in response to changes in nutritional abundance.</text>
</comment>
<dbReference type="InterPro" id="IPR004811">
    <property type="entry name" value="RelA/Spo_fam"/>
</dbReference>
<evidence type="ECO:0000256" key="1">
    <source>
        <dbReference type="RuleBase" id="RU003847"/>
    </source>
</evidence>
<comment type="caution">
    <text evidence="4">The sequence shown here is derived from an EMBL/GenBank/DDBJ whole genome shotgun (WGS) entry which is preliminary data.</text>
</comment>
<dbReference type="GO" id="GO:0015969">
    <property type="term" value="P:guanosine tetraphosphate metabolic process"/>
    <property type="evidence" value="ECO:0007669"/>
    <property type="project" value="InterPro"/>
</dbReference>
<dbReference type="InterPro" id="IPR045865">
    <property type="entry name" value="ACT-like_dom_sf"/>
</dbReference>
<dbReference type="InterPro" id="IPR004095">
    <property type="entry name" value="TGS"/>
</dbReference>
<dbReference type="Pfam" id="PF13291">
    <property type="entry name" value="ACT_4"/>
    <property type="match status" value="1"/>
</dbReference>
<dbReference type="Gene3D" id="3.30.70.260">
    <property type="match status" value="1"/>
</dbReference>
<dbReference type="SUPFAM" id="SSF81301">
    <property type="entry name" value="Nucleotidyltransferase"/>
    <property type="match status" value="1"/>
</dbReference>
<dbReference type="PANTHER" id="PTHR21262">
    <property type="entry name" value="GUANOSINE-3',5'-BIS DIPHOSPHATE 3'-PYROPHOSPHOHYDROLASE"/>
    <property type="match status" value="1"/>
</dbReference>
<dbReference type="InterPro" id="IPR012676">
    <property type="entry name" value="TGS-like"/>
</dbReference>
<dbReference type="SMART" id="SM00954">
    <property type="entry name" value="RelA_SpoT"/>
    <property type="match status" value="1"/>
</dbReference>
<accession>A0A327WT00</accession>
<dbReference type="CDD" id="cd01668">
    <property type="entry name" value="TGS_RSH"/>
    <property type="match status" value="1"/>
</dbReference>
<dbReference type="InterPro" id="IPR043519">
    <property type="entry name" value="NT_sf"/>
</dbReference>
<dbReference type="PROSITE" id="PS51671">
    <property type="entry name" value="ACT"/>
    <property type="match status" value="1"/>
</dbReference>
<dbReference type="InterPro" id="IPR003607">
    <property type="entry name" value="HD/PDEase_dom"/>
</dbReference>
<dbReference type="FunFam" id="1.10.3210.10:FF:000001">
    <property type="entry name" value="GTP pyrophosphokinase RelA"/>
    <property type="match status" value="1"/>
</dbReference>
<feature type="domain" description="TGS" evidence="3">
    <location>
        <begin position="429"/>
        <end position="490"/>
    </location>
</feature>
<dbReference type="GO" id="GO:0005886">
    <property type="term" value="C:plasma membrane"/>
    <property type="evidence" value="ECO:0007669"/>
    <property type="project" value="TreeGrafter"/>
</dbReference>
<dbReference type="InterPro" id="IPR012675">
    <property type="entry name" value="Beta-grasp_dom_sf"/>
</dbReference>
<dbReference type="Gene3D" id="1.10.3210.10">
    <property type="entry name" value="Hypothetical protein af1432"/>
    <property type="match status" value="1"/>
</dbReference>
<dbReference type="Gene3D" id="3.10.20.30">
    <property type="match status" value="1"/>
</dbReference>
<evidence type="ECO:0000313" key="4">
    <source>
        <dbReference type="EMBL" id="RAJ95613.1"/>
    </source>
</evidence>
<dbReference type="SUPFAM" id="SSF55021">
    <property type="entry name" value="ACT-like"/>
    <property type="match status" value="1"/>
</dbReference>
<sequence>MYILYLKVMQRIREGEHTLMDVTAEPVNELDLERKEILKRYRRLLREAKPMLKDNDAKLIKKAFNTSLEAHQSMRRRSGEPYIYHPLAVAQIAVEEIGLGTTSIVAALLHDVVEDTEMTIADIDRLFGPKVARIIDGLTKISGKFEYGTSQQAENFRKMLLTLSDDVRVILIKLADRLHNMRTLDSMPRDKQLKIASETIYIYAPLAHRLGLYAIKSELEDLYLKYAEPEAYKDIARKLRETKTSRDRFIARFIEPIEADLKDMGYEFVVKGRPKSIYSIYNKLSKQKKPFEEIFDLFAIRIIMNVPHDSEKSACWQAYSIVTDHYKPNPDRLKDWISTPRANGYESLHTTVMSKAGQWVEVQIRTSRMDEIAEKGYAAHWKYKGNETQTGRGIETWISQVREMLESASNEKTAAIEFLDDFRSNLYSEEVFVFTPKGDLKVLQRGATALDFAFDIHTQIGARCMAAKVNSTLVPLSHVLNNGDQVEIITSNKQKPNEDWLRFVVTSKAKTKIKDLIKEENKQHITDGREAVAKKLKTLRVEMTNEVINQLRAYFGSKTTNDFFYRIGKGHIDLQELKRFKADKDAKENRQNKLNTDTLQDGKQFEKELKKIHGERADADMLLIGEDMDRIDYTLAKCCNPISGDDVFGFVTVNEGIKIHRTTCPNAVELMSNHGNRIIKAKWTSQRDLAFLAGLRITGTDRVGLVNDVTKIISNELHINIRSITIDSKDGIFEGSLKLYVHNTGHLDELMKKLEKVDGVVKVARFD</sequence>
<dbReference type="InterPro" id="IPR033655">
    <property type="entry name" value="TGS_RelA/SpoT"/>
</dbReference>
<dbReference type="SMART" id="SM00471">
    <property type="entry name" value="HDc"/>
    <property type="match status" value="1"/>
</dbReference>
<dbReference type="PROSITE" id="PS51880">
    <property type="entry name" value="TGS"/>
    <property type="match status" value="1"/>
</dbReference>
<feature type="domain" description="ACT" evidence="2">
    <location>
        <begin position="694"/>
        <end position="767"/>
    </location>
</feature>
<dbReference type="PANTHER" id="PTHR21262:SF31">
    <property type="entry name" value="GTP PYROPHOSPHOKINASE"/>
    <property type="match status" value="1"/>
</dbReference>
<evidence type="ECO:0000259" key="3">
    <source>
        <dbReference type="PROSITE" id="PS51880"/>
    </source>
</evidence>
<dbReference type="SUPFAM" id="SSF81271">
    <property type="entry name" value="TGS-like"/>
    <property type="match status" value="1"/>
</dbReference>
<keyword evidence="4" id="KW-0418">Kinase</keyword>
<dbReference type="NCBIfam" id="TIGR00691">
    <property type="entry name" value="spoT_relA"/>
    <property type="match status" value="1"/>
</dbReference>
<keyword evidence="4" id="KW-0808">Transferase</keyword>
<dbReference type="Pfam" id="PF02824">
    <property type="entry name" value="TGS"/>
    <property type="match status" value="1"/>
</dbReference>
<dbReference type="Pfam" id="PF13328">
    <property type="entry name" value="HD_4"/>
    <property type="match status" value="1"/>
</dbReference>
<protein>
    <submittedName>
        <fullName evidence="4">GTP pyrophosphokinase</fullName>
    </submittedName>
</protein>
<evidence type="ECO:0000259" key="2">
    <source>
        <dbReference type="PROSITE" id="PS51671"/>
    </source>
</evidence>
<proteinExistence type="inferred from homology"/>
<dbReference type="Pfam" id="PF04607">
    <property type="entry name" value="RelA_SpoT"/>
    <property type="match status" value="1"/>
</dbReference>
<dbReference type="Proteomes" id="UP000248790">
    <property type="component" value="Unassembled WGS sequence"/>
</dbReference>
<dbReference type="InterPro" id="IPR007685">
    <property type="entry name" value="RelA_SpoT"/>
</dbReference>
<dbReference type="InterPro" id="IPR045600">
    <property type="entry name" value="RelA/SpoT_AH_RIS"/>
</dbReference>